<sequence length="171" mass="18906">SSPVVGKMLPRKNAQLVAGLLICAALTGLSSSAKQFHIPSFGANWYKANEFCNSMGLQLVTIRSRAENDEVAAYIRSTDKFNDVGSTFWLGGTDLAEQNTWTWTPTGALVTFTSWSPGEPNNANGNEHCIQLVYIPKYGQRWTWNDNNCQTLSLYFVCETRPGCCQSSHSQ</sequence>
<dbReference type="SMART" id="SM00034">
    <property type="entry name" value="CLECT"/>
    <property type="match status" value="1"/>
</dbReference>
<keyword evidence="2" id="KW-0430">Lectin</keyword>
<dbReference type="Gene3D" id="3.10.100.10">
    <property type="entry name" value="Mannose-Binding Protein A, subunit A"/>
    <property type="match status" value="1"/>
</dbReference>
<dbReference type="InterPro" id="IPR016186">
    <property type="entry name" value="C-type_lectin-like/link_sf"/>
</dbReference>
<dbReference type="InterPro" id="IPR050111">
    <property type="entry name" value="C-type_lectin/snaclec_domain"/>
</dbReference>
<dbReference type="InterPro" id="IPR001304">
    <property type="entry name" value="C-type_lectin-like"/>
</dbReference>
<dbReference type="CDD" id="cd00037">
    <property type="entry name" value="CLECT"/>
    <property type="match status" value="1"/>
</dbReference>
<protein>
    <submittedName>
        <fullName evidence="2">Putative c-type lectin</fullName>
    </submittedName>
</protein>
<dbReference type="PANTHER" id="PTHR22803">
    <property type="entry name" value="MANNOSE, PHOSPHOLIPASE, LECTIN RECEPTOR RELATED"/>
    <property type="match status" value="1"/>
</dbReference>
<dbReference type="PROSITE" id="PS50041">
    <property type="entry name" value="C_TYPE_LECTIN_2"/>
    <property type="match status" value="1"/>
</dbReference>
<reference evidence="2" key="1">
    <citation type="journal article" date="2013" name="BMC Genomics">
        <title>A deep insight into the sialotranscriptome of the mosquito, Psorophora albipes.</title>
        <authorList>
            <person name="Chagas A.C."/>
            <person name="Calvo E."/>
            <person name="Rios-Velasquez C.M."/>
            <person name="Pessoa F.A."/>
            <person name="Medeiros J.F."/>
            <person name="Ribeiro J.M."/>
        </authorList>
    </citation>
    <scope>NUCLEOTIDE SEQUENCE</scope>
</reference>
<evidence type="ECO:0000259" key="1">
    <source>
        <dbReference type="PROSITE" id="PS50041"/>
    </source>
</evidence>
<proteinExistence type="evidence at transcript level"/>
<evidence type="ECO:0000313" key="2">
    <source>
        <dbReference type="EMBL" id="JAA93427.1"/>
    </source>
</evidence>
<dbReference type="AlphaFoldDB" id="T1E294"/>
<feature type="non-terminal residue" evidence="2">
    <location>
        <position position="1"/>
    </location>
</feature>
<dbReference type="EMBL" id="GALA01001425">
    <property type="protein sequence ID" value="JAA93427.1"/>
    <property type="molecule type" value="mRNA"/>
</dbReference>
<dbReference type="SUPFAM" id="SSF56436">
    <property type="entry name" value="C-type lectin-like"/>
    <property type="match status" value="1"/>
</dbReference>
<name>T1E294_9DIPT</name>
<accession>T1E294</accession>
<dbReference type="InterPro" id="IPR016187">
    <property type="entry name" value="CTDL_fold"/>
</dbReference>
<organism evidence="2">
    <name type="scientific">Psorophora albipes</name>
    <dbReference type="NCBI Taxonomy" id="869069"/>
    <lineage>
        <taxon>Eukaryota</taxon>
        <taxon>Metazoa</taxon>
        <taxon>Ecdysozoa</taxon>
        <taxon>Arthropoda</taxon>
        <taxon>Hexapoda</taxon>
        <taxon>Insecta</taxon>
        <taxon>Pterygota</taxon>
        <taxon>Neoptera</taxon>
        <taxon>Endopterygota</taxon>
        <taxon>Diptera</taxon>
        <taxon>Nematocera</taxon>
        <taxon>Culicoidea</taxon>
        <taxon>Culicidae</taxon>
        <taxon>Culicinae</taxon>
        <taxon>Aedini</taxon>
        <taxon>Psorophora</taxon>
    </lineage>
</organism>
<feature type="domain" description="C-type lectin" evidence="1">
    <location>
        <begin position="44"/>
        <end position="150"/>
    </location>
</feature>
<dbReference type="Pfam" id="PF00059">
    <property type="entry name" value="Lectin_C"/>
    <property type="match status" value="1"/>
</dbReference>
<dbReference type="GO" id="GO:0030246">
    <property type="term" value="F:carbohydrate binding"/>
    <property type="evidence" value="ECO:0007669"/>
    <property type="project" value="UniProtKB-KW"/>
</dbReference>